<evidence type="ECO:0000256" key="1">
    <source>
        <dbReference type="PIRNR" id="PIRNR036514"/>
    </source>
</evidence>
<gene>
    <name evidence="6" type="ORF">CAUJ_LOCUS8663</name>
</gene>
<dbReference type="CDD" id="cd06526">
    <property type="entry name" value="metazoan_ACD"/>
    <property type="match status" value="1"/>
</dbReference>
<keyword evidence="7" id="KW-1185">Reference proteome</keyword>
<dbReference type="PANTHER" id="PTHR45640:SF1">
    <property type="entry name" value="HEAT SHOCK PROTEIN HSP-16.1_HSP-16.11-RELATED"/>
    <property type="match status" value="1"/>
</dbReference>
<feature type="binding site" evidence="2">
    <location>
        <position position="85"/>
    </location>
    <ligand>
        <name>Zn(2+)</name>
        <dbReference type="ChEBI" id="CHEBI:29105"/>
        <label>1</label>
    </ligand>
</feature>
<dbReference type="PIRSF" id="PIRSF036514">
    <property type="entry name" value="Sm_HSP_B1"/>
    <property type="match status" value="1"/>
</dbReference>
<dbReference type="Gene3D" id="2.60.40.790">
    <property type="match status" value="1"/>
</dbReference>
<dbReference type="InterPro" id="IPR008978">
    <property type="entry name" value="HSP20-like_chaperone"/>
</dbReference>
<evidence type="ECO:0000256" key="4">
    <source>
        <dbReference type="RuleBase" id="RU003616"/>
    </source>
</evidence>
<dbReference type="PROSITE" id="PS01031">
    <property type="entry name" value="SHSP"/>
    <property type="match status" value="1"/>
</dbReference>
<protein>
    <recommendedName>
        <fullName evidence="5">SHSP domain-containing protein</fullName>
    </recommendedName>
</protein>
<evidence type="ECO:0000256" key="3">
    <source>
        <dbReference type="PROSITE-ProRule" id="PRU00285"/>
    </source>
</evidence>
<dbReference type="GO" id="GO:0046872">
    <property type="term" value="F:metal ion binding"/>
    <property type="evidence" value="ECO:0007669"/>
    <property type="project" value="UniProtKB-KW"/>
</dbReference>
<keyword evidence="2" id="KW-0479">Metal-binding</keyword>
<evidence type="ECO:0000256" key="2">
    <source>
        <dbReference type="PIRSR" id="PIRSR036514-1"/>
    </source>
</evidence>
<dbReference type="PANTHER" id="PTHR45640">
    <property type="entry name" value="HEAT SHOCK PROTEIN HSP-12.2-RELATED"/>
    <property type="match status" value="1"/>
</dbReference>
<dbReference type="AlphaFoldDB" id="A0A8S1HBB9"/>
<dbReference type="Pfam" id="PF00011">
    <property type="entry name" value="HSP20"/>
    <property type="match status" value="1"/>
</dbReference>
<dbReference type="GO" id="GO:0051082">
    <property type="term" value="F:unfolded protein binding"/>
    <property type="evidence" value="ECO:0007669"/>
    <property type="project" value="TreeGrafter"/>
</dbReference>
<dbReference type="GO" id="GO:0005737">
    <property type="term" value="C:cytoplasm"/>
    <property type="evidence" value="ECO:0007669"/>
    <property type="project" value="TreeGrafter"/>
</dbReference>
<sequence length="172" mass="19326">MALSHFGGQRSPFDSIYREMRDLEHSMINPYWHRANHLNFNSAADVGVVVNDENKYGLNLDVSHFRPEELKVHLDGRTVTVEGSHESHTEHGTTKRSFVRSFLLPEDVDIAAVHSSLTNDGHLAIEAPKAATSRGRSIPIGRAIENGKQQQQQANTKKSKEKLNLFLNFQNA</sequence>
<dbReference type="PRINTS" id="PR00299">
    <property type="entry name" value="ACRYSTALLIN"/>
</dbReference>
<dbReference type="InterPro" id="IPR001436">
    <property type="entry name" value="Alpha-crystallin/sHSP_animal"/>
</dbReference>
<dbReference type="EMBL" id="CAJGYM010000029">
    <property type="protein sequence ID" value="CAD6192744.1"/>
    <property type="molecule type" value="Genomic_DNA"/>
</dbReference>
<dbReference type="SUPFAM" id="SSF49764">
    <property type="entry name" value="HSP20-like chaperones"/>
    <property type="match status" value="1"/>
</dbReference>
<dbReference type="InterPro" id="IPR055269">
    <property type="entry name" value="Alpha-crystallin/HSP_16"/>
</dbReference>
<dbReference type="GO" id="GO:0036498">
    <property type="term" value="P:IRE1-mediated unfolded protein response"/>
    <property type="evidence" value="ECO:0007669"/>
    <property type="project" value="TreeGrafter"/>
</dbReference>
<accession>A0A8S1HBB9</accession>
<organism evidence="6 7">
    <name type="scientific">Caenorhabditis auriculariae</name>
    <dbReference type="NCBI Taxonomy" id="2777116"/>
    <lineage>
        <taxon>Eukaryota</taxon>
        <taxon>Metazoa</taxon>
        <taxon>Ecdysozoa</taxon>
        <taxon>Nematoda</taxon>
        <taxon>Chromadorea</taxon>
        <taxon>Rhabditida</taxon>
        <taxon>Rhabditina</taxon>
        <taxon>Rhabditomorpha</taxon>
        <taxon>Rhabditoidea</taxon>
        <taxon>Rhabditidae</taxon>
        <taxon>Peloderinae</taxon>
        <taxon>Caenorhabditis</taxon>
    </lineage>
</organism>
<dbReference type="GO" id="GO:0042026">
    <property type="term" value="P:protein refolding"/>
    <property type="evidence" value="ECO:0007669"/>
    <property type="project" value="TreeGrafter"/>
</dbReference>
<keyword evidence="2" id="KW-0862">Zinc</keyword>
<proteinExistence type="inferred from homology"/>
<feature type="binding site" evidence="2">
    <location>
        <position position="91"/>
    </location>
    <ligand>
        <name>Zn(2+)</name>
        <dbReference type="ChEBI" id="CHEBI:29105"/>
        <label>1</label>
    </ligand>
</feature>
<name>A0A8S1HBB9_9PELO</name>
<evidence type="ECO:0000313" key="7">
    <source>
        <dbReference type="Proteomes" id="UP000835052"/>
    </source>
</evidence>
<dbReference type="OrthoDB" id="1431247at2759"/>
<feature type="domain" description="SHSP" evidence="5">
    <location>
        <begin position="37"/>
        <end position="143"/>
    </location>
</feature>
<reference evidence="6" key="1">
    <citation type="submission" date="2020-10" db="EMBL/GenBank/DDBJ databases">
        <authorList>
            <person name="Kikuchi T."/>
        </authorList>
    </citation>
    <scope>NUCLEOTIDE SEQUENCE</scope>
    <source>
        <strain evidence="6">NKZ352</strain>
    </source>
</reference>
<dbReference type="InterPro" id="IPR002068">
    <property type="entry name" value="A-crystallin/Hsp20_dom"/>
</dbReference>
<evidence type="ECO:0000313" key="6">
    <source>
        <dbReference type="EMBL" id="CAD6192744.1"/>
    </source>
</evidence>
<dbReference type="GO" id="GO:0005634">
    <property type="term" value="C:nucleus"/>
    <property type="evidence" value="ECO:0007669"/>
    <property type="project" value="TreeGrafter"/>
</dbReference>
<comment type="similarity">
    <text evidence="1 3 4">Belongs to the small heat shock protein (HSP20) family.</text>
</comment>
<dbReference type="Proteomes" id="UP000835052">
    <property type="component" value="Unassembled WGS sequence"/>
</dbReference>
<comment type="caution">
    <text evidence="6">The sequence shown here is derived from an EMBL/GenBank/DDBJ whole genome shotgun (WGS) entry which is preliminary data.</text>
</comment>
<evidence type="ECO:0000259" key="5">
    <source>
        <dbReference type="PROSITE" id="PS01031"/>
    </source>
</evidence>
<dbReference type="GO" id="GO:0009408">
    <property type="term" value="P:response to heat"/>
    <property type="evidence" value="ECO:0007669"/>
    <property type="project" value="TreeGrafter"/>
</dbReference>